<name>A0A7S4UZS2_9STRA</name>
<protein>
    <recommendedName>
        <fullName evidence="1">SGNH hydrolase-type esterase domain-containing protein</fullName>
    </recommendedName>
</protein>
<dbReference type="InterPro" id="IPR036514">
    <property type="entry name" value="SGNH_hydro_sf"/>
</dbReference>
<sequence length="447" mass="49739">MASASNNDAPSFTQDDSLDEIEDLIAPSTTAPKGNGIIIEESNSAEFNPVYAIVSLIGLIYARVVYHCTYHRIESILGFILVCSLVLLVHNTTSGGSAVNRGDAFQHSLIDKGLSNIRSEYDLHIGDVDHWCLMGGNDDCPCEDPTEPSFRQWKGWLKAHTSNADRARAAIGHNPGLTPNIEDWDDDWHYDFDDDYGIEEMVDDEMYVGDSTVIDVLFLGDTFTEQRQGTASGVPQDDFTGIKKVFDKQFTKIKGGKYEALALGLAGDTSPNLLWRIMHGELPGDLNPKVIWITIGTNDMLRTACSEEVVLLGILRVVEEIQKKKPSATVVINSILPLSSEHDGVLAYKSKYKELLLNKKAMKQSGRAHFDLWPSILSINEELEKFATNHTNVKYFDANKVFVEERSDGTYIVKGTMMPDNIHPSKDGHKAWNEAMIQKLTAILEKN</sequence>
<organism evidence="2">
    <name type="scientific">Ditylum brightwellii</name>
    <dbReference type="NCBI Taxonomy" id="49249"/>
    <lineage>
        <taxon>Eukaryota</taxon>
        <taxon>Sar</taxon>
        <taxon>Stramenopiles</taxon>
        <taxon>Ochrophyta</taxon>
        <taxon>Bacillariophyta</taxon>
        <taxon>Mediophyceae</taxon>
        <taxon>Lithodesmiophycidae</taxon>
        <taxon>Lithodesmiales</taxon>
        <taxon>Lithodesmiaceae</taxon>
        <taxon>Ditylum</taxon>
    </lineage>
</organism>
<proteinExistence type="predicted"/>
<evidence type="ECO:0000313" key="2">
    <source>
        <dbReference type="EMBL" id="CAE4615667.1"/>
    </source>
</evidence>
<dbReference type="SUPFAM" id="SSF52266">
    <property type="entry name" value="SGNH hydrolase"/>
    <property type="match status" value="1"/>
</dbReference>
<evidence type="ECO:0000259" key="1">
    <source>
        <dbReference type="Pfam" id="PF13472"/>
    </source>
</evidence>
<dbReference type="Pfam" id="PF13472">
    <property type="entry name" value="Lipase_GDSL_2"/>
    <property type="match status" value="1"/>
</dbReference>
<dbReference type="GO" id="GO:0004622">
    <property type="term" value="F:phosphatidylcholine lysophospholipase activity"/>
    <property type="evidence" value="ECO:0007669"/>
    <property type="project" value="TreeGrafter"/>
</dbReference>
<gene>
    <name evidence="2" type="ORF">DBRI00130_LOCUS19342</name>
</gene>
<feature type="domain" description="SGNH hydrolase-type esterase" evidence="1">
    <location>
        <begin position="218"/>
        <end position="431"/>
    </location>
</feature>
<reference evidence="2" key="1">
    <citation type="submission" date="2021-01" db="EMBL/GenBank/DDBJ databases">
        <authorList>
            <person name="Corre E."/>
            <person name="Pelletier E."/>
            <person name="Niang G."/>
            <person name="Scheremetjew M."/>
            <person name="Finn R."/>
            <person name="Kale V."/>
            <person name="Holt S."/>
            <person name="Cochrane G."/>
            <person name="Meng A."/>
            <person name="Brown T."/>
            <person name="Cohen L."/>
        </authorList>
    </citation>
    <scope>NUCLEOTIDE SEQUENCE</scope>
    <source>
        <strain evidence="2">GSO104</strain>
    </source>
</reference>
<dbReference type="AlphaFoldDB" id="A0A7S4UZS2"/>
<dbReference type="PANTHER" id="PTHR30383">
    <property type="entry name" value="THIOESTERASE 1/PROTEASE 1/LYSOPHOSPHOLIPASE L1"/>
    <property type="match status" value="1"/>
</dbReference>
<dbReference type="InterPro" id="IPR013830">
    <property type="entry name" value="SGNH_hydro"/>
</dbReference>
<accession>A0A7S4UZS2</accession>
<dbReference type="InterPro" id="IPR051532">
    <property type="entry name" value="Ester_Hydrolysis_Enzymes"/>
</dbReference>
<dbReference type="EMBL" id="HBNS01024530">
    <property type="protein sequence ID" value="CAE4615667.1"/>
    <property type="molecule type" value="Transcribed_RNA"/>
</dbReference>
<dbReference type="PANTHER" id="PTHR30383:SF32">
    <property type="entry name" value="SGNH-HYDROLASE"/>
    <property type="match status" value="1"/>
</dbReference>
<dbReference type="Gene3D" id="3.40.50.1110">
    <property type="entry name" value="SGNH hydrolase"/>
    <property type="match status" value="1"/>
</dbReference>